<comment type="caution">
    <text evidence="1">The sequence shown here is derived from an EMBL/GenBank/DDBJ whole genome shotgun (WGS) entry which is preliminary data.</text>
</comment>
<evidence type="ECO:0000313" key="2">
    <source>
        <dbReference type="Proteomes" id="UP000560131"/>
    </source>
</evidence>
<organism evidence="1 2">
    <name type="scientific">Sphingomonas endophytica</name>
    <dbReference type="NCBI Taxonomy" id="869719"/>
    <lineage>
        <taxon>Bacteria</taxon>
        <taxon>Pseudomonadati</taxon>
        <taxon>Pseudomonadota</taxon>
        <taxon>Alphaproteobacteria</taxon>
        <taxon>Sphingomonadales</taxon>
        <taxon>Sphingomonadaceae</taxon>
        <taxon>Sphingomonas</taxon>
    </lineage>
</organism>
<name>A0ABR6N465_9SPHN</name>
<dbReference type="Pfam" id="PF04977">
    <property type="entry name" value="DivIC"/>
    <property type="match status" value="1"/>
</dbReference>
<accession>A0ABR6N465</accession>
<keyword evidence="2" id="KW-1185">Reference proteome</keyword>
<dbReference type="GO" id="GO:0051301">
    <property type="term" value="P:cell division"/>
    <property type="evidence" value="ECO:0007669"/>
    <property type="project" value="UniProtKB-KW"/>
</dbReference>
<gene>
    <name evidence="1" type="ORF">FHS97_000913</name>
</gene>
<reference evidence="1 2" key="1">
    <citation type="submission" date="2020-08" db="EMBL/GenBank/DDBJ databases">
        <title>Genomic Encyclopedia of Type Strains, Phase IV (KMG-IV): sequencing the most valuable type-strain genomes for metagenomic binning, comparative biology and taxonomic classification.</title>
        <authorList>
            <person name="Goeker M."/>
        </authorList>
    </citation>
    <scope>NUCLEOTIDE SEQUENCE [LARGE SCALE GENOMIC DNA]</scope>
    <source>
        <strain evidence="1 2">DSM 101535</strain>
    </source>
</reference>
<keyword evidence="1" id="KW-0132">Cell division</keyword>
<dbReference type="RefSeq" id="WP_246346439.1">
    <property type="nucleotide sequence ID" value="NZ_BAABAR010000007.1"/>
</dbReference>
<sequence>MPRPSNRLSQTLRRAAAPALAVAVMAFFGAYAVLGPNGLIALGDYKRQLVAREKQYAALDQRRTMLQNRVTLLDPRHANPDMVDELVRKELNVAHPDEVIVPLK</sequence>
<proteinExistence type="predicted"/>
<protein>
    <submittedName>
        <fullName evidence="1">Cell division protein FtsB</fullName>
    </submittedName>
</protein>
<keyword evidence="1" id="KW-0131">Cell cycle</keyword>
<dbReference type="Proteomes" id="UP000560131">
    <property type="component" value="Unassembled WGS sequence"/>
</dbReference>
<evidence type="ECO:0000313" key="1">
    <source>
        <dbReference type="EMBL" id="MBB5725005.1"/>
    </source>
</evidence>
<dbReference type="EMBL" id="JACIJN010000002">
    <property type="protein sequence ID" value="MBB5725005.1"/>
    <property type="molecule type" value="Genomic_DNA"/>
</dbReference>
<dbReference type="InterPro" id="IPR007060">
    <property type="entry name" value="FtsL/DivIC"/>
</dbReference>